<feature type="compositionally biased region" description="Polar residues" evidence="1">
    <location>
        <begin position="170"/>
        <end position="191"/>
    </location>
</feature>
<gene>
    <name evidence="2" type="ORF">LSCM1_04557</name>
</gene>
<comment type="caution">
    <text evidence="2">The sequence shown here is derived from an EMBL/GenBank/DDBJ whole genome shotgun (WGS) entry which is preliminary data.</text>
</comment>
<evidence type="ECO:0000313" key="3">
    <source>
        <dbReference type="Proteomes" id="UP000673552"/>
    </source>
</evidence>
<evidence type="ECO:0000313" key="2">
    <source>
        <dbReference type="EMBL" id="KAG5473921.1"/>
    </source>
</evidence>
<keyword evidence="3" id="KW-1185">Reference proteome</keyword>
<sequence length="308" mass="31060">MDPSDRKVDKTPVVSPRTEVAAKSTIPGTFPPSDAVSGYAGAEDGSQVPQLSMTSPMTPYYTQYPAVCALPPGAVPMGFHIPPPPGTGSPQMWVPGMIPPAPTSNPNTALTPHPYVSPYGAGAQPVMYMPMPYSYSPYMAATAATSATAVGTSFSAPQPAKPAGQVATPPYTSSASAPLHTHSSTAESPILSTPFAETPTNSAAPAPFVAPVPTPVSSITAVELCVMPLMPNTKLPPGDPFCPAGVTVPSQYATASGACLADDAAVNASLSLPPHQCISAASGFLAAPQEREVQAITAAAAAACISAS</sequence>
<proteinExistence type="predicted"/>
<protein>
    <submittedName>
        <fullName evidence="2">Uncharacterized protein</fullName>
    </submittedName>
</protein>
<dbReference type="EMBL" id="JAFEUZ010000029">
    <property type="protein sequence ID" value="KAG5473921.1"/>
    <property type="molecule type" value="Genomic_DNA"/>
</dbReference>
<accession>A0A836HA72</accession>
<feature type="region of interest" description="Disordered" evidence="1">
    <location>
        <begin position="153"/>
        <end position="197"/>
    </location>
</feature>
<dbReference type="RefSeq" id="XP_067177155.1">
    <property type="nucleotide sequence ID" value="XM_067322060.1"/>
</dbReference>
<feature type="region of interest" description="Disordered" evidence="1">
    <location>
        <begin position="1"/>
        <end position="43"/>
    </location>
</feature>
<dbReference type="Proteomes" id="UP000673552">
    <property type="component" value="Unassembled WGS sequence"/>
</dbReference>
<dbReference type="KEGG" id="lmat:92514572"/>
<feature type="compositionally biased region" description="Basic and acidic residues" evidence="1">
    <location>
        <begin position="1"/>
        <end position="10"/>
    </location>
</feature>
<dbReference type="AlphaFoldDB" id="A0A836HA72"/>
<dbReference type="OrthoDB" id="266545at2759"/>
<name>A0A836HA72_9TRYP</name>
<organism evidence="2 3">
    <name type="scientific">Leishmania martiniquensis</name>
    <dbReference type="NCBI Taxonomy" id="1580590"/>
    <lineage>
        <taxon>Eukaryota</taxon>
        <taxon>Discoba</taxon>
        <taxon>Euglenozoa</taxon>
        <taxon>Kinetoplastea</taxon>
        <taxon>Metakinetoplastina</taxon>
        <taxon>Trypanosomatida</taxon>
        <taxon>Trypanosomatidae</taxon>
        <taxon>Leishmaniinae</taxon>
        <taxon>Leishmania</taxon>
    </lineage>
</organism>
<evidence type="ECO:0000256" key="1">
    <source>
        <dbReference type="SAM" id="MobiDB-lite"/>
    </source>
</evidence>
<reference evidence="3" key="2">
    <citation type="journal article" date="2021" name="Sci. Data">
        <title>Chromosome-scale genome sequencing, assembly and annotation of six genomes from subfamily Leishmaniinae.</title>
        <authorList>
            <person name="Almutairi H."/>
            <person name="Urbaniak M.D."/>
            <person name="Bates M.D."/>
            <person name="Jariyapan N."/>
            <person name="Kwakye-Nuako G."/>
            <person name="Thomaz Soccol V."/>
            <person name="Al-Salem W.S."/>
            <person name="Dillon R.J."/>
            <person name="Bates P.A."/>
            <person name="Gatherer D."/>
        </authorList>
    </citation>
    <scope>NUCLEOTIDE SEQUENCE [LARGE SCALE GENOMIC DNA]</scope>
</reference>
<dbReference type="GeneID" id="92514572"/>
<reference evidence="3" key="1">
    <citation type="journal article" date="2021" name="Microbiol. Resour. Announc.">
        <title>LGAAP: Leishmaniinae Genome Assembly and Annotation Pipeline.</title>
        <authorList>
            <person name="Almutairi H."/>
            <person name="Urbaniak M.D."/>
            <person name="Bates M.D."/>
            <person name="Jariyapan N."/>
            <person name="Kwakye-Nuako G."/>
            <person name="Thomaz-Soccol V."/>
            <person name="Al-Salem W.S."/>
            <person name="Dillon R.J."/>
            <person name="Bates P.A."/>
            <person name="Gatherer D."/>
        </authorList>
    </citation>
    <scope>NUCLEOTIDE SEQUENCE [LARGE SCALE GENOMIC DNA]</scope>
</reference>